<evidence type="ECO:0000313" key="1">
    <source>
        <dbReference type="EMBL" id="MBE1534035.1"/>
    </source>
</evidence>
<dbReference type="RefSeq" id="WP_192760479.1">
    <property type="nucleotide sequence ID" value="NZ_JADBDZ010000001.1"/>
</dbReference>
<keyword evidence="2" id="KW-1185">Reference proteome</keyword>
<organism evidence="1 2">
    <name type="scientific">Actinomadura algeriensis</name>
    <dbReference type="NCBI Taxonomy" id="1679523"/>
    <lineage>
        <taxon>Bacteria</taxon>
        <taxon>Bacillati</taxon>
        <taxon>Actinomycetota</taxon>
        <taxon>Actinomycetes</taxon>
        <taxon>Streptosporangiales</taxon>
        <taxon>Thermomonosporaceae</taxon>
        <taxon>Actinomadura</taxon>
    </lineage>
</organism>
<protein>
    <submittedName>
        <fullName evidence="1">Zn finger protein HypA/HybF involved in hydrogenase expression</fullName>
    </submittedName>
</protein>
<evidence type="ECO:0000313" key="2">
    <source>
        <dbReference type="Proteomes" id="UP000627838"/>
    </source>
</evidence>
<proteinExistence type="predicted"/>
<gene>
    <name evidence="1" type="ORF">H4W34_003868</name>
</gene>
<accession>A0ABR9JTZ8</accession>
<dbReference type="EMBL" id="JADBDZ010000001">
    <property type="protein sequence ID" value="MBE1534035.1"/>
    <property type="molecule type" value="Genomic_DNA"/>
</dbReference>
<dbReference type="Proteomes" id="UP000627838">
    <property type="component" value="Unassembled WGS sequence"/>
</dbReference>
<comment type="caution">
    <text evidence="1">The sequence shown here is derived from an EMBL/GenBank/DDBJ whole genome shotgun (WGS) entry which is preliminary data.</text>
</comment>
<reference evidence="1 2" key="1">
    <citation type="submission" date="2020-10" db="EMBL/GenBank/DDBJ databases">
        <title>Sequencing the genomes of 1000 actinobacteria strains.</title>
        <authorList>
            <person name="Klenk H.-P."/>
        </authorList>
    </citation>
    <scope>NUCLEOTIDE SEQUENCE [LARGE SCALE GENOMIC DNA]</scope>
    <source>
        <strain evidence="1 2">DSM 46744</strain>
    </source>
</reference>
<name>A0ABR9JTZ8_9ACTN</name>
<sequence length="100" mass="11608">MRDAWSSREVWTFACLRCSTTWDEQIEIRHFGDGHGTELVTYERGGQPCTTPWADRACPECQSQNVKAISSRHRRVAEIPKARPNTDVALVYHLRRIHAW</sequence>